<dbReference type="Proteomes" id="UP000271031">
    <property type="component" value="Unassembled WGS sequence"/>
</dbReference>
<dbReference type="GO" id="GO:0009847">
    <property type="term" value="P:spore germination"/>
    <property type="evidence" value="ECO:0007669"/>
    <property type="project" value="InterPro"/>
</dbReference>
<proteinExistence type="inferred from homology"/>
<evidence type="ECO:0000313" key="5">
    <source>
        <dbReference type="Proteomes" id="UP000271031"/>
    </source>
</evidence>
<evidence type="ECO:0000313" key="4">
    <source>
        <dbReference type="EMBL" id="RNB92322.1"/>
    </source>
</evidence>
<organism evidence="4 5">
    <name type="scientific">Brevibacillus fluminis</name>
    <dbReference type="NCBI Taxonomy" id="511487"/>
    <lineage>
        <taxon>Bacteria</taxon>
        <taxon>Bacillati</taxon>
        <taxon>Bacillota</taxon>
        <taxon>Bacilli</taxon>
        <taxon>Bacillales</taxon>
        <taxon>Paenibacillaceae</taxon>
        <taxon>Brevibacillus</taxon>
    </lineage>
</organism>
<feature type="transmembrane region" description="Helical" evidence="3">
    <location>
        <begin position="317"/>
        <end position="336"/>
    </location>
</feature>
<feature type="transmembrane region" description="Helical" evidence="3">
    <location>
        <begin position="371"/>
        <end position="389"/>
    </location>
</feature>
<dbReference type="InterPro" id="IPR050768">
    <property type="entry name" value="UPF0353/GerABKA_families"/>
</dbReference>
<evidence type="ECO:0000256" key="3">
    <source>
        <dbReference type="SAM" id="Phobius"/>
    </source>
</evidence>
<keyword evidence="3" id="KW-1133">Transmembrane helix</keyword>
<gene>
    <name evidence="4" type="ORF">EDM56_01065</name>
</gene>
<dbReference type="PANTHER" id="PTHR22550:SF5">
    <property type="entry name" value="LEUCINE ZIPPER PROTEIN 4"/>
    <property type="match status" value="1"/>
</dbReference>
<comment type="caution">
    <text evidence="4">The sequence shown here is derived from an EMBL/GenBank/DDBJ whole genome shotgun (WGS) entry which is preliminary data.</text>
</comment>
<dbReference type="InterPro" id="IPR004995">
    <property type="entry name" value="Spore_Ger"/>
</dbReference>
<accession>A0A3M8DW54</accession>
<keyword evidence="3" id="KW-0812">Transmembrane</keyword>
<evidence type="ECO:0000256" key="2">
    <source>
        <dbReference type="ARBA" id="ARBA00023136"/>
    </source>
</evidence>
<dbReference type="Pfam" id="PF03323">
    <property type="entry name" value="GerA"/>
    <property type="match status" value="1"/>
</dbReference>
<feature type="transmembrane region" description="Helical" evidence="3">
    <location>
        <begin position="401"/>
        <end position="427"/>
    </location>
</feature>
<protein>
    <submittedName>
        <fullName evidence="4">Spore gernimation protein GerA</fullName>
    </submittedName>
</protein>
<keyword evidence="2 3" id="KW-0472">Membrane</keyword>
<dbReference type="OrthoDB" id="1726708at2"/>
<sequence length="447" mass="49469">MGSVPQNFPNCLNDSLGNSSDLVIKEFVICQTRVYLCFLESLVDFPKTNEYVRQIESGLVMDEDIFDQLAALTAGQAQVPYSDIIVYLLKGRLVIASFHDDRNVVLNPLQISLTRDIQTPLNENVVQSSFDAFTENINTNIGIIRSKIISRNLVVESLATGETNTRQLAVIYRKDKVSQAVIDSILDRLRKNKNNNIRHVQDLSRALGQKKWNLIPTILSTEIPADTVEYLSEGRVAIFMDHFPFALVIPSIVSDLWSIKSDHNFPVVFMASIRIIRIVGLLVSTLAPGLYVALVSVNPEVLRIQLALAIARSREGVPYPAIIEIILLLFVLEMIVEASVRLPKSIGPAITMVGGIILGEAVVQAKLVSNLLIITLAATTIANFTLSGFTNMLMVRLFKYVLLLPSAIFGVLGLIGGLQFFCCYLAAVTTFSVPYLTLKMREGDRVE</sequence>
<keyword evidence="5" id="KW-1185">Reference proteome</keyword>
<dbReference type="GO" id="GO:0016020">
    <property type="term" value="C:membrane"/>
    <property type="evidence" value="ECO:0007669"/>
    <property type="project" value="InterPro"/>
</dbReference>
<reference evidence="4 5" key="1">
    <citation type="submission" date="2018-10" db="EMBL/GenBank/DDBJ databases">
        <title>Phylogenomics of Brevibacillus.</title>
        <authorList>
            <person name="Dunlap C."/>
        </authorList>
    </citation>
    <scope>NUCLEOTIDE SEQUENCE [LARGE SCALE GENOMIC DNA]</scope>
    <source>
        <strain evidence="4 5">JCM 15716</strain>
    </source>
</reference>
<dbReference type="PIRSF" id="PIRSF005690">
    <property type="entry name" value="GerBA"/>
    <property type="match status" value="1"/>
</dbReference>
<name>A0A3M8DW54_9BACL</name>
<dbReference type="RefSeq" id="WP_122916028.1">
    <property type="nucleotide sequence ID" value="NZ_RHHQ01000003.1"/>
</dbReference>
<feature type="transmembrane region" description="Helical" evidence="3">
    <location>
        <begin position="348"/>
        <end position="365"/>
    </location>
</feature>
<dbReference type="EMBL" id="RHHQ01000003">
    <property type="protein sequence ID" value="RNB92322.1"/>
    <property type="molecule type" value="Genomic_DNA"/>
</dbReference>
<feature type="transmembrane region" description="Helical" evidence="3">
    <location>
        <begin position="275"/>
        <end position="297"/>
    </location>
</feature>
<comment type="similarity">
    <text evidence="1">Belongs to the GerABKA family.</text>
</comment>
<dbReference type="AlphaFoldDB" id="A0A3M8DW54"/>
<evidence type="ECO:0000256" key="1">
    <source>
        <dbReference type="ARBA" id="ARBA00005278"/>
    </source>
</evidence>
<dbReference type="PANTHER" id="PTHR22550">
    <property type="entry name" value="SPORE GERMINATION PROTEIN"/>
    <property type="match status" value="1"/>
</dbReference>